<keyword evidence="5 7" id="KW-1133">Transmembrane helix</keyword>
<dbReference type="Proteomes" id="UP000663760">
    <property type="component" value="Chromosome 10"/>
</dbReference>
<keyword evidence="3" id="KW-0808">Transferase</keyword>
<evidence type="ECO:0000256" key="5">
    <source>
        <dbReference type="ARBA" id="ARBA00022989"/>
    </source>
</evidence>
<dbReference type="AlphaFoldDB" id="A0A7I8L086"/>
<evidence type="ECO:0000256" key="1">
    <source>
        <dbReference type="ARBA" id="ARBA00004370"/>
    </source>
</evidence>
<evidence type="ECO:0000256" key="2">
    <source>
        <dbReference type="ARBA" id="ARBA00007937"/>
    </source>
</evidence>
<protein>
    <recommendedName>
        <fullName evidence="8">Glycerol-3-phosphate acyltransferase RAM2/GPAT1-8 HAD-like domain-containing protein</fullName>
    </recommendedName>
</protein>
<keyword evidence="4 7" id="KW-0812">Transmembrane</keyword>
<evidence type="ECO:0000256" key="7">
    <source>
        <dbReference type="SAM" id="Phobius"/>
    </source>
</evidence>
<feature type="domain" description="Glycerol-3-phosphate acyltransferase RAM2/GPAT1-8 HAD-like" evidence="8">
    <location>
        <begin position="24"/>
        <end position="215"/>
    </location>
</feature>
<feature type="transmembrane region" description="Helical" evidence="7">
    <location>
        <begin position="246"/>
        <end position="269"/>
    </location>
</feature>
<dbReference type="PANTHER" id="PTHR15486">
    <property type="entry name" value="ANCIENT UBIQUITOUS PROTEIN"/>
    <property type="match status" value="1"/>
</dbReference>
<evidence type="ECO:0000313" key="10">
    <source>
        <dbReference type="Proteomes" id="UP000663760"/>
    </source>
</evidence>
<dbReference type="Pfam" id="PF23270">
    <property type="entry name" value="HAD_RAM2_N"/>
    <property type="match status" value="1"/>
</dbReference>
<dbReference type="Gene3D" id="3.40.50.1000">
    <property type="entry name" value="HAD superfamily/HAD-like"/>
    <property type="match status" value="1"/>
</dbReference>
<sequence>MRKEKRHFPAISSCDLTGREEHAVAADLDGTLLVSRSSFPYFMLLAMEAGGILRGVILLLASPLILFLYRLVSEAAGIQLLIFVSVAGLKIHRIEAAAAAVLPRFYAANVRADSWRAFRACGRRRVVVTANPTVMVEPFVKGWLGGDKVLGTELEVDRRTGRATGFLAGAGVLVAESKSDALLKEFAAEDLPELGLGDRETDHDFMALCKEGYMVPPDRSAARVPVEQLAGPVGFHDGRFVRRPEAITALLVFLWMPLGFALSLLRVLLHVTLPRRLRRHCYALTGVKLAVRGSPPPPPAAGSPGSLLVCNRRTPLDTLAVAAALGGRPISAASDGELVSALLQKGDVVVFPEETTCREPFLLRFPPSFAELSDRIVPVAIDAGADLFHGTTAAGGDGNSYLDAFFFLMNPRPTYEITFLDPFPEEWTCRGGKPATEVASLVQQLLAETLGFQCTAFTGKDKLTPLSLAREKVQ</sequence>
<evidence type="ECO:0000259" key="8">
    <source>
        <dbReference type="Pfam" id="PF23270"/>
    </source>
</evidence>
<evidence type="ECO:0000256" key="3">
    <source>
        <dbReference type="ARBA" id="ARBA00022679"/>
    </source>
</evidence>
<dbReference type="GO" id="GO:0016020">
    <property type="term" value="C:membrane"/>
    <property type="evidence" value="ECO:0007669"/>
    <property type="project" value="UniProtKB-SubCell"/>
</dbReference>
<dbReference type="PANTHER" id="PTHR15486:SF70">
    <property type="entry name" value="GLYCEROL-3-PHOSPHATE ACYLTRANSFERASE 8-RELATED"/>
    <property type="match status" value="1"/>
</dbReference>
<evidence type="ECO:0000256" key="4">
    <source>
        <dbReference type="ARBA" id="ARBA00022692"/>
    </source>
</evidence>
<comment type="subcellular location">
    <subcellularLocation>
        <location evidence="1">Membrane</location>
    </subcellularLocation>
</comment>
<dbReference type="GO" id="GO:0010143">
    <property type="term" value="P:cutin biosynthetic process"/>
    <property type="evidence" value="ECO:0007669"/>
    <property type="project" value="TreeGrafter"/>
</dbReference>
<reference evidence="9" key="1">
    <citation type="submission" date="2020-02" db="EMBL/GenBank/DDBJ databases">
        <authorList>
            <person name="Scholz U."/>
            <person name="Mascher M."/>
            <person name="Fiebig A."/>
        </authorList>
    </citation>
    <scope>NUCLEOTIDE SEQUENCE</scope>
</reference>
<dbReference type="InterPro" id="IPR023214">
    <property type="entry name" value="HAD_sf"/>
</dbReference>
<dbReference type="InterPro" id="IPR056462">
    <property type="entry name" value="HAD_RAM2/GPAT1-8"/>
</dbReference>
<evidence type="ECO:0000256" key="6">
    <source>
        <dbReference type="ARBA" id="ARBA00023136"/>
    </source>
</evidence>
<name>A0A7I8L086_SPIIN</name>
<dbReference type="GO" id="GO:0016791">
    <property type="term" value="F:phosphatase activity"/>
    <property type="evidence" value="ECO:0007669"/>
    <property type="project" value="TreeGrafter"/>
</dbReference>
<accession>A0A7I8L086</accession>
<dbReference type="EMBL" id="LR746273">
    <property type="protein sequence ID" value="CAA7403371.1"/>
    <property type="molecule type" value="Genomic_DNA"/>
</dbReference>
<keyword evidence="10" id="KW-1185">Reference proteome</keyword>
<dbReference type="InterPro" id="IPR036412">
    <property type="entry name" value="HAD-like_sf"/>
</dbReference>
<gene>
    <name evidence="9" type="ORF">SI8410_10014049</name>
</gene>
<comment type="similarity">
    <text evidence="2">Belongs to the GPAT/DAPAT family.</text>
</comment>
<proteinExistence type="inferred from homology"/>
<dbReference type="GO" id="GO:0090447">
    <property type="term" value="F:glycerol-3-phosphate 2-O-acyltransferase activity"/>
    <property type="evidence" value="ECO:0007669"/>
    <property type="project" value="TreeGrafter"/>
</dbReference>
<dbReference type="SUPFAM" id="SSF56784">
    <property type="entry name" value="HAD-like"/>
    <property type="match status" value="1"/>
</dbReference>
<keyword evidence="6 7" id="KW-0472">Membrane</keyword>
<evidence type="ECO:0000313" key="9">
    <source>
        <dbReference type="EMBL" id="CAA7403371.1"/>
    </source>
</evidence>
<organism evidence="9 10">
    <name type="scientific">Spirodela intermedia</name>
    <name type="common">Intermediate duckweed</name>
    <dbReference type="NCBI Taxonomy" id="51605"/>
    <lineage>
        <taxon>Eukaryota</taxon>
        <taxon>Viridiplantae</taxon>
        <taxon>Streptophyta</taxon>
        <taxon>Embryophyta</taxon>
        <taxon>Tracheophyta</taxon>
        <taxon>Spermatophyta</taxon>
        <taxon>Magnoliopsida</taxon>
        <taxon>Liliopsida</taxon>
        <taxon>Araceae</taxon>
        <taxon>Lemnoideae</taxon>
        <taxon>Spirodela</taxon>
    </lineage>
</organism>
<dbReference type="OrthoDB" id="10411581at2759"/>